<comment type="function">
    <text evidence="8">Acts as a ribosome collision sensor, splitting the ribosome into its 2 subunits. Detects stalled/collided 70S ribosomes which it binds and splits by an ATP-hydrolysis driven conformational change. Acts upstream of the ribosome quality control system (RQC), a ribosome-associated complex that mediates the extraction of incompletely synthesized nascent chains from stalled ribosomes and their subsequent degradation. Probably generates substrates for RQC.</text>
</comment>
<dbReference type="Pfam" id="PF20297">
    <property type="entry name" value="MSSS"/>
    <property type="match status" value="1"/>
</dbReference>
<evidence type="ECO:0000256" key="10">
    <source>
        <dbReference type="SAM" id="MobiDB-lite"/>
    </source>
</evidence>
<feature type="region of interest" description="Disordered" evidence="10">
    <location>
        <begin position="688"/>
        <end position="719"/>
    </location>
</feature>
<dbReference type="RefSeq" id="WP_238315905.1">
    <property type="nucleotide sequence ID" value="NZ_BQKV01000018.1"/>
</dbReference>
<keyword evidence="4 8" id="KW-0378">Hydrolase</keyword>
<keyword evidence="9" id="KW-0175">Coiled coil</keyword>
<dbReference type="Gene3D" id="3.30.1370.110">
    <property type="match status" value="1"/>
</dbReference>
<dbReference type="PIRSF" id="PIRSF005814">
    <property type="entry name" value="MutS_YshD"/>
    <property type="match status" value="1"/>
</dbReference>
<dbReference type="InterPro" id="IPR036187">
    <property type="entry name" value="DNA_mismatch_repair_MutS_sf"/>
</dbReference>
<keyword evidence="6 8" id="KW-0694">RNA-binding</keyword>
<proteinExistence type="inferred from homology"/>
<evidence type="ECO:0000256" key="9">
    <source>
        <dbReference type="SAM" id="Coils"/>
    </source>
</evidence>
<dbReference type="CDD" id="cd03280">
    <property type="entry name" value="ABC_MutS2"/>
    <property type="match status" value="1"/>
</dbReference>
<organism evidence="12 13">
    <name type="scientific">Faecalibacterium gallinarum</name>
    <dbReference type="NCBI Taxonomy" id="2903556"/>
    <lineage>
        <taxon>Bacteria</taxon>
        <taxon>Bacillati</taxon>
        <taxon>Bacillota</taxon>
        <taxon>Clostridia</taxon>
        <taxon>Eubacteriales</taxon>
        <taxon>Oscillospiraceae</taxon>
        <taxon>Faecalibacterium</taxon>
    </lineage>
</organism>
<dbReference type="GO" id="GO:0043023">
    <property type="term" value="F:ribosomal large subunit binding"/>
    <property type="evidence" value="ECO:0007669"/>
    <property type="project" value="UniProtKB-UniRule"/>
</dbReference>
<dbReference type="GO" id="GO:0006298">
    <property type="term" value="P:mismatch repair"/>
    <property type="evidence" value="ECO:0007669"/>
    <property type="project" value="InterPro"/>
</dbReference>
<feature type="domain" description="Smr" evidence="11">
    <location>
        <begin position="729"/>
        <end position="804"/>
    </location>
</feature>
<keyword evidence="8 12" id="KW-0255">Endonuclease</keyword>
<evidence type="ECO:0000313" key="13">
    <source>
        <dbReference type="Proteomes" id="UP001055185"/>
    </source>
</evidence>
<dbReference type="FunFam" id="3.40.50.300:FF:000830">
    <property type="entry name" value="Endonuclease MutS2"/>
    <property type="match status" value="1"/>
</dbReference>
<dbReference type="InterPro" id="IPR002625">
    <property type="entry name" value="Smr_dom"/>
</dbReference>
<dbReference type="PANTHER" id="PTHR48466:SF2">
    <property type="entry name" value="OS10G0509000 PROTEIN"/>
    <property type="match status" value="1"/>
</dbReference>
<dbReference type="InterPro" id="IPR046893">
    <property type="entry name" value="MSSS"/>
</dbReference>
<dbReference type="InterPro" id="IPR045076">
    <property type="entry name" value="MutS"/>
</dbReference>
<protein>
    <recommendedName>
        <fullName evidence="8">Endonuclease MutS2</fullName>
        <ecNumber evidence="8">3.1.-.-</ecNumber>
    </recommendedName>
    <alternativeName>
        <fullName evidence="8">Ribosome-associated protein quality control-upstream factor</fullName>
        <shortName evidence="8">RQC-upstream factor</shortName>
        <shortName evidence="8">RqcU</shortName>
        <ecNumber evidence="8">3.6.4.-</ecNumber>
    </alternativeName>
</protein>
<comment type="similarity">
    <text evidence="8">Belongs to the DNA mismatch repair MutS family. MutS2 subfamily.</text>
</comment>
<dbReference type="GO" id="GO:0072344">
    <property type="term" value="P:rescue of stalled ribosome"/>
    <property type="evidence" value="ECO:0007669"/>
    <property type="project" value="UniProtKB-UniRule"/>
</dbReference>
<dbReference type="InterPro" id="IPR007696">
    <property type="entry name" value="DNA_mismatch_repair_MutS_core"/>
</dbReference>
<dbReference type="NCBIfam" id="TIGR01069">
    <property type="entry name" value="mutS2"/>
    <property type="match status" value="1"/>
</dbReference>
<evidence type="ECO:0000256" key="5">
    <source>
        <dbReference type="ARBA" id="ARBA00022840"/>
    </source>
</evidence>
<comment type="subunit">
    <text evidence="8">Homodimer. Binds to stalled ribosomes, contacting rRNA.</text>
</comment>
<accession>A0AA37IWE8</accession>
<sequence length="804" mass="88050">MEISYLHTLELDKIIQRAAEGCVCKEAKAKLLALEPQCDPDEVRYALEQTDAINSLLIKNGSPRFGGVEGVSQLAARAVKGGVLSMGELLLVAGALRNFQNLVAWYGSTDHEALPTDDLFYALAPQPGLEKEISDSILAPDAMADTASHTLNELRKKIRATENSIRDRLESLVHNMDTSKYLQESVVSIRNGRYVVPVKSEYRGEFSGIIHDVSSTGATVFVEPQAVVEANAKILQYRAQEAQEIERILTALTGQVAAIEPQFQFSYQAMLEIDVLLAKARMALEMKAFKPAVRYETSFSLIRARHPLIDPAKCVPVDISLGQEYDALIITGPNTGGKTVTLKTAGLLCAMAQCGFLIPADERSEVCVFQEFLVDIGDEQSIEQSLSTFSGHIKKITGILELARPDTLVLLDELGAGTDPAEGAALAVSIIEALRRRGVLLMATTHYAELKVFALETPGVVNASCEFDLETLRPTYKLSVGVPGKSNAFLISEKLGIPAQIIEAARQHLSADDKRLDAVLGQLDDLKLQLKASQDELEGMRSEAANQLAAAQKKREELIRQGENELEAARAKARQIAQQVEEQAFALTDELRRLQKDEKMSAQQRALRAREIAKKETEKLFANTDVVHNPVREFVPLKSVQVGQEVCIAELGQLATVLALPDKNGDVLVRAGIIKTKVPLSGLKQPDKMVKTQTKPVTKAQQRYSRQTGSGGPTEGRVERVQRSAKMECNLLGLTVDEAIYEADAFIDRAILNGQTMVYLIHGNGTGALRNAIQKHLRGHRMVKSFRLGRYGEGESGVTVVELK</sequence>
<keyword evidence="2 8" id="KW-0699">rRNA-binding</keyword>
<dbReference type="EC" id="3.1.-.-" evidence="8"/>
<keyword evidence="3 8" id="KW-0547">Nucleotide-binding</keyword>
<dbReference type="GO" id="GO:0004519">
    <property type="term" value="F:endonuclease activity"/>
    <property type="evidence" value="ECO:0007669"/>
    <property type="project" value="UniProtKB-UniRule"/>
</dbReference>
<dbReference type="SUPFAM" id="SSF48334">
    <property type="entry name" value="DNA repair protein MutS, domain III"/>
    <property type="match status" value="1"/>
</dbReference>
<dbReference type="GO" id="GO:0045910">
    <property type="term" value="P:negative regulation of DNA recombination"/>
    <property type="evidence" value="ECO:0007669"/>
    <property type="project" value="InterPro"/>
</dbReference>
<evidence type="ECO:0000256" key="8">
    <source>
        <dbReference type="HAMAP-Rule" id="MF_00092"/>
    </source>
</evidence>
<dbReference type="Gene3D" id="3.40.50.300">
    <property type="entry name" value="P-loop containing nucleotide triphosphate hydrolases"/>
    <property type="match status" value="1"/>
</dbReference>
<evidence type="ECO:0000256" key="1">
    <source>
        <dbReference type="ARBA" id="ARBA00022722"/>
    </source>
</evidence>
<dbReference type="PANTHER" id="PTHR48466">
    <property type="entry name" value="OS10G0509000 PROTEIN-RELATED"/>
    <property type="match status" value="1"/>
</dbReference>
<evidence type="ECO:0000256" key="7">
    <source>
        <dbReference type="ARBA" id="ARBA00023125"/>
    </source>
</evidence>
<dbReference type="SUPFAM" id="SSF160443">
    <property type="entry name" value="SMR domain-like"/>
    <property type="match status" value="1"/>
</dbReference>
<dbReference type="PROSITE" id="PS00486">
    <property type="entry name" value="DNA_MISMATCH_REPAIR_2"/>
    <property type="match status" value="1"/>
</dbReference>
<feature type="binding site" evidence="8">
    <location>
        <begin position="332"/>
        <end position="339"/>
    </location>
    <ligand>
        <name>ATP</name>
        <dbReference type="ChEBI" id="CHEBI:30616"/>
    </ligand>
</feature>
<comment type="function">
    <text evidence="8">Endonuclease that is involved in the suppression of homologous recombination and thus may have a key role in the control of bacterial genetic diversity.</text>
</comment>
<feature type="coiled-coil region" evidence="9">
    <location>
        <begin position="516"/>
        <end position="597"/>
    </location>
</feature>
<dbReference type="SMART" id="SM00534">
    <property type="entry name" value="MUTSac"/>
    <property type="match status" value="1"/>
</dbReference>
<evidence type="ECO:0000256" key="6">
    <source>
        <dbReference type="ARBA" id="ARBA00022884"/>
    </source>
</evidence>
<keyword evidence="1 8" id="KW-0540">Nuclease</keyword>
<dbReference type="Proteomes" id="UP001055185">
    <property type="component" value="Unassembled WGS sequence"/>
</dbReference>
<gene>
    <name evidence="8 12" type="primary">mutS2</name>
    <name evidence="8" type="synonym">rqcU</name>
    <name evidence="12" type="ORF">JCM17207_03390</name>
</gene>
<dbReference type="GO" id="GO:0019843">
    <property type="term" value="F:rRNA binding"/>
    <property type="evidence" value="ECO:0007669"/>
    <property type="project" value="UniProtKB-UniRule"/>
</dbReference>
<name>A0AA37IWE8_9FIRM</name>
<dbReference type="PROSITE" id="PS50828">
    <property type="entry name" value="SMR"/>
    <property type="match status" value="1"/>
</dbReference>
<dbReference type="AlphaFoldDB" id="A0AA37IWE8"/>
<dbReference type="Pfam" id="PF01713">
    <property type="entry name" value="Smr"/>
    <property type="match status" value="1"/>
</dbReference>
<evidence type="ECO:0000256" key="4">
    <source>
        <dbReference type="ARBA" id="ARBA00022801"/>
    </source>
</evidence>
<dbReference type="GO" id="GO:0140664">
    <property type="term" value="F:ATP-dependent DNA damage sensor activity"/>
    <property type="evidence" value="ECO:0007669"/>
    <property type="project" value="InterPro"/>
</dbReference>
<dbReference type="InterPro" id="IPR027417">
    <property type="entry name" value="P-loop_NTPase"/>
</dbReference>
<dbReference type="InterPro" id="IPR036063">
    <property type="entry name" value="Smr_dom_sf"/>
</dbReference>
<keyword evidence="13" id="KW-1185">Reference proteome</keyword>
<dbReference type="EC" id="3.6.4.-" evidence="8"/>
<comment type="caution">
    <text evidence="12">The sequence shown here is derived from an EMBL/GenBank/DDBJ whole genome shotgun (WGS) entry which is preliminary data.</text>
</comment>
<evidence type="ECO:0000256" key="3">
    <source>
        <dbReference type="ARBA" id="ARBA00022741"/>
    </source>
</evidence>
<dbReference type="SMART" id="SM00463">
    <property type="entry name" value="SMR"/>
    <property type="match status" value="1"/>
</dbReference>
<dbReference type="SUPFAM" id="SSF52540">
    <property type="entry name" value="P-loop containing nucleoside triphosphate hydrolases"/>
    <property type="match status" value="1"/>
</dbReference>
<evidence type="ECO:0000313" key="12">
    <source>
        <dbReference type="EMBL" id="GJN63714.1"/>
    </source>
</evidence>
<evidence type="ECO:0000256" key="2">
    <source>
        <dbReference type="ARBA" id="ARBA00022730"/>
    </source>
</evidence>
<dbReference type="SMART" id="SM00533">
    <property type="entry name" value="MUTSd"/>
    <property type="match status" value="1"/>
</dbReference>
<dbReference type="InterPro" id="IPR000432">
    <property type="entry name" value="DNA_mismatch_repair_MutS_C"/>
</dbReference>
<reference evidence="12" key="1">
    <citation type="journal article" date="2022" name="Int. J. Syst. Evol. Microbiol.">
        <title>Genome-based, phenotypic and chemotaxonomic classification of Faecalibacterium strains: proposal of three novel species Faecalibacterium duncaniae sp. nov., Faecalibacterium hattorii sp. nov. and Faecalibacterium gallinarum sp. nov. .</title>
        <authorList>
            <person name="Sakamoto M."/>
            <person name="Sakurai N."/>
            <person name="Tanno H."/>
            <person name="Iino T."/>
            <person name="Ohkuma M."/>
            <person name="Endo A."/>
        </authorList>
    </citation>
    <scope>NUCLEOTIDE SEQUENCE</scope>
    <source>
        <strain evidence="12">JCM 17207</strain>
    </source>
</reference>
<keyword evidence="5 8" id="KW-0067">ATP-binding</keyword>
<dbReference type="HAMAP" id="MF_00092">
    <property type="entry name" value="MutS2"/>
    <property type="match status" value="1"/>
</dbReference>
<evidence type="ECO:0000259" key="11">
    <source>
        <dbReference type="PROSITE" id="PS50828"/>
    </source>
</evidence>
<dbReference type="InterPro" id="IPR005747">
    <property type="entry name" value="MutS2"/>
</dbReference>
<keyword evidence="7 8" id="KW-0238">DNA-binding</keyword>
<dbReference type="EMBL" id="BQKV01000018">
    <property type="protein sequence ID" value="GJN63714.1"/>
    <property type="molecule type" value="Genomic_DNA"/>
</dbReference>
<dbReference type="GO" id="GO:0030983">
    <property type="term" value="F:mismatched DNA binding"/>
    <property type="evidence" value="ECO:0007669"/>
    <property type="project" value="InterPro"/>
</dbReference>
<feature type="compositionally biased region" description="Polar residues" evidence="10">
    <location>
        <begin position="691"/>
        <end position="708"/>
    </location>
</feature>
<dbReference type="Pfam" id="PF00488">
    <property type="entry name" value="MutS_V"/>
    <property type="match status" value="1"/>
</dbReference>
<dbReference type="GO" id="GO:0005524">
    <property type="term" value="F:ATP binding"/>
    <property type="evidence" value="ECO:0007669"/>
    <property type="project" value="UniProtKB-UniRule"/>
</dbReference>
<dbReference type="GO" id="GO:0016887">
    <property type="term" value="F:ATP hydrolysis activity"/>
    <property type="evidence" value="ECO:0007669"/>
    <property type="project" value="InterPro"/>
</dbReference>